<comment type="caution">
    <text evidence="1">The sequence shown here is derived from an EMBL/GenBank/DDBJ whole genome shotgun (WGS) entry which is preliminary data.</text>
</comment>
<reference evidence="1" key="1">
    <citation type="submission" date="2021-02" db="EMBL/GenBank/DDBJ databases">
        <authorList>
            <person name="Nowell W R."/>
        </authorList>
    </citation>
    <scope>NUCLEOTIDE SEQUENCE</scope>
</reference>
<dbReference type="EMBL" id="CAJOBC010083499">
    <property type="protein sequence ID" value="CAF4302438.1"/>
    <property type="molecule type" value="Genomic_DNA"/>
</dbReference>
<dbReference type="EMBL" id="CAJNOQ010018070">
    <property type="protein sequence ID" value="CAF1417207.1"/>
    <property type="molecule type" value="Genomic_DNA"/>
</dbReference>
<organism evidence="1 3">
    <name type="scientific">Didymodactylos carnosus</name>
    <dbReference type="NCBI Taxonomy" id="1234261"/>
    <lineage>
        <taxon>Eukaryota</taxon>
        <taxon>Metazoa</taxon>
        <taxon>Spiralia</taxon>
        <taxon>Gnathifera</taxon>
        <taxon>Rotifera</taxon>
        <taxon>Eurotatoria</taxon>
        <taxon>Bdelloidea</taxon>
        <taxon>Philodinida</taxon>
        <taxon>Philodinidae</taxon>
        <taxon>Didymodactylos</taxon>
    </lineage>
</organism>
<evidence type="ECO:0000313" key="3">
    <source>
        <dbReference type="Proteomes" id="UP000663829"/>
    </source>
</evidence>
<sequence>MFSESTAELMKMDCYRHLKYDDNPILYPYDLTVIEHAAELQAGANATGIDTFEQRTRDKRHNDDGMLNVQQRKKRGCTAKTPAAEFC</sequence>
<evidence type="ECO:0000313" key="2">
    <source>
        <dbReference type="EMBL" id="CAF4302438.1"/>
    </source>
</evidence>
<proteinExistence type="predicted"/>
<protein>
    <submittedName>
        <fullName evidence="1">Uncharacterized protein</fullName>
    </submittedName>
</protein>
<dbReference type="Proteomes" id="UP000663829">
    <property type="component" value="Unassembled WGS sequence"/>
</dbReference>
<gene>
    <name evidence="1" type="ORF">GPM918_LOCUS33632</name>
    <name evidence="2" type="ORF">SRO942_LOCUS34319</name>
</gene>
<name>A0A815LYP9_9BILA</name>
<evidence type="ECO:0000313" key="1">
    <source>
        <dbReference type="EMBL" id="CAF1417207.1"/>
    </source>
</evidence>
<accession>A0A815LYP9</accession>
<dbReference type="Proteomes" id="UP000681722">
    <property type="component" value="Unassembled WGS sequence"/>
</dbReference>
<keyword evidence="3" id="KW-1185">Reference proteome</keyword>
<dbReference type="AlphaFoldDB" id="A0A815LYP9"/>